<name>A0A6N1NEF3_9VIRU</name>
<dbReference type="InterPro" id="IPR036770">
    <property type="entry name" value="Ankyrin_rpt-contain_sf"/>
</dbReference>
<dbReference type="GeneID" id="80517114"/>
<sequence length="344" mass="39743">MVFKVMNPAFLFFDQSQAECYIVPGVSYEDTDIYKYYLNHTDIDTLEKIIIESKKSVYLDDFLKLCYTALLDKKMDQIIFEVITGNNSNDELMICLLAIKRERYDIIEYLLSKGFNLNQMVSAYNIKFFDFDILSYTVRKNNLKMIKFLVDRGANPIENNLMALITACGFETDDAFRYFLSLELPDSVLYKIFLHCCNVSCCNVSVRDNVQKLNIILRKGIDIKNIQSELNDIIGICDLDVVQFIINNGHVINTNLPLVQACEKSNAPVIDYLLNYGLQPDENIIEKVLSIFHLPTIEIFINHKINMRNSIKPNKHINLVNKLEVCGLDKDGLIFYLFNKLLSK</sequence>
<dbReference type="KEGG" id="vg:80517114"/>
<protein>
    <submittedName>
        <fullName evidence="1">Mg215 protein</fullName>
    </submittedName>
</protein>
<reference evidence="1" key="1">
    <citation type="submission" date="2017-06" db="EMBL/GenBank/DDBJ databases">
        <authorList>
            <person name="Assis F.L."/>
            <person name="Abrahao J.S."/>
            <person name="Silva L."/>
            <person name="Khalil J.B."/>
            <person name="Rodrigues R."/>
            <person name="Silva L.S."/>
            <person name="Boratto P."/>
            <person name="Andrade M."/>
            <person name="Kroon E.G."/>
            <person name="Ribeiro B."/>
            <person name="Bergier I."/>
            <person name="Seligmann H."/>
            <person name="Ghigo E."/>
            <person name="Colson P."/>
            <person name="Levasseur A."/>
            <person name="Raoult D."/>
            <person name="Scola B.L."/>
        </authorList>
    </citation>
    <scope>NUCLEOTIDE SEQUENCE</scope>
    <source>
        <strain evidence="1">Deep ocean</strain>
    </source>
</reference>
<evidence type="ECO:0000313" key="1">
    <source>
        <dbReference type="EMBL" id="QKU33815.1"/>
    </source>
</evidence>
<dbReference type="EMBL" id="MF405918">
    <property type="protein sequence ID" value="QKU33815.1"/>
    <property type="molecule type" value="Genomic_DNA"/>
</dbReference>
<dbReference type="SMART" id="SM00248">
    <property type="entry name" value="ANK"/>
    <property type="match status" value="3"/>
</dbReference>
<dbReference type="InterPro" id="IPR002110">
    <property type="entry name" value="Ankyrin_rpt"/>
</dbReference>
<dbReference type="SUPFAM" id="SSF48403">
    <property type="entry name" value="Ankyrin repeat"/>
    <property type="match status" value="1"/>
</dbReference>
<accession>A0A6N1NEF3</accession>
<reference evidence="1" key="2">
    <citation type="journal article" date="2018" name="Nat. Commun.">
        <title>Tailed giant Tupanvirus possesses the most complete translational apparatus of the known virosphere.</title>
        <authorList>
            <person name="Abrahao J."/>
            <person name="Silva L."/>
            <person name="Silva L.S."/>
            <person name="Khalil J.Y.B."/>
            <person name="Rodrigues R."/>
            <person name="Arantes T."/>
            <person name="Assis F."/>
            <person name="Boratto P."/>
            <person name="Andrade M."/>
            <person name="Kroon E.G."/>
            <person name="Ribeiro B."/>
            <person name="Bergier I."/>
            <person name="Seligmann H."/>
            <person name="Ghigo E."/>
            <person name="Colson P."/>
            <person name="Levasseur A."/>
            <person name="Kroemer G."/>
            <person name="Raoult D."/>
            <person name="La Scola B."/>
        </authorList>
    </citation>
    <scope>NUCLEOTIDE SEQUENCE [LARGE SCALE GENOMIC DNA]</scope>
    <source>
        <strain evidence="1">Deep ocean</strain>
    </source>
</reference>
<dbReference type="RefSeq" id="YP_010780423.1">
    <property type="nucleotide sequence ID" value="NC_075038.1"/>
</dbReference>
<proteinExistence type="predicted"/>
<dbReference type="Gene3D" id="1.25.40.20">
    <property type="entry name" value="Ankyrin repeat-containing domain"/>
    <property type="match status" value="1"/>
</dbReference>
<organism evidence="1">
    <name type="scientific">Tupanvirus deep ocean</name>
    <dbReference type="NCBI Taxonomy" id="2126984"/>
    <lineage>
        <taxon>Viruses</taxon>
        <taxon>Varidnaviria</taxon>
        <taxon>Bamfordvirae</taxon>
        <taxon>Nucleocytoviricota</taxon>
        <taxon>Megaviricetes</taxon>
        <taxon>Imitervirales</taxon>
        <taxon>Mimiviridae</taxon>
        <taxon>Megamimivirinae</taxon>
        <taxon>Tupanvirus</taxon>
        <taxon>Tupanvirus altamarinense</taxon>
    </lineage>
</organism>